<dbReference type="Pfam" id="PF03734">
    <property type="entry name" value="YkuD"/>
    <property type="match status" value="1"/>
</dbReference>
<dbReference type="GO" id="GO:0016740">
    <property type="term" value="F:transferase activity"/>
    <property type="evidence" value="ECO:0007669"/>
    <property type="project" value="UniProtKB-KW"/>
</dbReference>
<dbReference type="InParanoid" id="A0A1M7I8K4"/>
<dbReference type="InterPro" id="IPR038063">
    <property type="entry name" value="Transpep_catalytic_dom"/>
</dbReference>
<dbReference type="AlphaFoldDB" id="A0A1M7I8K4"/>
<feature type="chain" id="PRO_5013314479" evidence="8">
    <location>
        <begin position="36"/>
        <end position="552"/>
    </location>
</feature>
<dbReference type="UniPathway" id="UPA00219"/>
<dbReference type="InterPro" id="IPR036366">
    <property type="entry name" value="PGBDSf"/>
</dbReference>
<dbReference type="GO" id="GO:0008360">
    <property type="term" value="P:regulation of cell shape"/>
    <property type="evidence" value="ECO:0007669"/>
    <property type="project" value="UniProtKB-UniRule"/>
</dbReference>
<evidence type="ECO:0000313" key="10">
    <source>
        <dbReference type="EMBL" id="SHM37111.1"/>
    </source>
</evidence>
<reference evidence="10 11" key="1">
    <citation type="submission" date="2016-11" db="EMBL/GenBank/DDBJ databases">
        <authorList>
            <person name="Jaros S."/>
            <person name="Januszkiewicz K."/>
            <person name="Wedrychowicz H."/>
        </authorList>
    </citation>
    <scope>NUCLEOTIDE SEQUENCE [LARGE SCALE GENOMIC DNA]</scope>
    <source>
        <strain evidence="10 11">ACAM 12</strain>
    </source>
</reference>
<evidence type="ECO:0000313" key="11">
    <source>
        <dbReference type="Proteomes" id="UP000190911"/>
    </source>
</evidence>
<dbReference type="Proteomes" id="UP000190911">
    <property type="component" value="Chromosome I"/>
</dbReference>
<dbReference type="GO" id="GO:0004180">
    <property type="term" value="F:carboxypeptidase activity"/>
    <property type="evidence" value="ECO:0007669"/>
    <property type="project" value="UniProtKB-ARBA"/>
</dbReference>
<dbReference type="FunCoup" id="A0A1M7I8K4">
    <property type="interactions" value="74"/>
</dbReference>
<dbReference type="EMBL" id="LT670847">
    <property type="protein sequence ID" value="SHM37111.1"/>
    <property type="molecule type" value="Genomic_DNA"/>
</dbReference>
<sequence length="552" mass="61384">MNKTRPGKRQTPWVKTGGLAALALSAALAALPVAAQTLPENALEHYIATAEARSDALPVAAFYQRLQQRPAWQTPERVEALVSALETLNEDGLDPADYLEEAGSGATLMQAFERSQSGDAVAQAAFDVRATRALLLALEHLQRGRLTPNEVEPGWETPPPRRSYSMARVANAVTDGKVKEALALARPDTAAYRQLREALADYRALASLARQSNVPLVPATDDGLRRGDEQADVATLRRRLAYWGMRDVLFGDPEAYARIDVEAPPLQRFDAALEAAVKRFQRRHLLSADGVVGGKTRRALNATLSSHVDALRANLERARWMQPIMARRPGVWVDIAGYRMHYTRPDGERWSSKVIVGSARRKTPVIHSAITHITVNPTWTVPPTIWREDVLPKLKRDTGYLARRNMQVLSLDGARLDPDAIDWQAPGSVMLRQSSGPRNPLGRVVVRFPNNQLIYLHDTPARGLFSRDRRALSSGCVRVEGVHELVRMLLADTHSRYRLDELLRRGKSDLNVRLPERVPVALVYLTAWPDATGEVTFRPDIYRRDGALLNAL</sequence>
<dbReference type="CDD" id="cd16913">
    <property type="entry name" value="YkuD_like"/>
    <property type="match status" value="1"/>
</dbReference>
<dbReference type="Gene3D" id="2.40.440.10">
    <property type="entry name" value="L,D-transpeptidase catalytic domain-like"/>
    <property type="match status" value="1"/>
</dbReference>
<dbReference type="InterPro" id="IPR052905">
    <property type="entry name" value="LD-transpeptidase_YkuD-like"/>
</dbReference>
<proteinExistence type="inferred from homology"/>
<name>A0A1M7I8K4_9GAMM</name>
<dbReference type="STRING" id="29571.SAMN05878437_2627"/>
<dbReference type="PANTHER" id="PTHR41533:SF2">
    <property type="entry name" value="BLR7131 PROTEIN"/>
    <property type="match status" value="1"/>
</dbReference>
<keyword evidence="3" id="KW-0808">Transferase</keyword>
<dbReference type="InterPro" id="IPR045380">
    <property type="entry name" value="LD_TPept_scaffold_dom"/>
</dbReference>
<dbReference type="Pfam" id="PF20142">
    <property type="entry name" value="Scaffold"/>
    <property type="match status" value="1"/>
</dbReference>
<accession>A0A1M7I8K4</accession>
<dbReference type="InterPro" id="IPR036365">
    <property type="entry name" value="PGBD-like_sf"/>
</dbReference>
<keyword evidence="8" id="KW-0732">Signal</keyword>
<dbReference type="GO" id="GO:0009252">
    <property type="term" value="P:peptidoglycan biosynthetic process"/>
    <property type="evidence" value="ECO:0007669"/>
    <property type="project" value="UniProtKB-UniPathway"/>
</dbReference>
<evidence type="ECO:0000256" key="8">
    <source>
        <dbReference type="SAM" id="SignalP"/>
    </source>
</evidence>
<evidence type="ECO:0000256" key="3">
    <source>
        <dbReference type="ARBA" id="ARBA00022679"/>
    </source>
</evidence>
<keyword evidence="4 7" id="KW-0133">Cell shape</keyword>
<evidence type="ECO:0000256" key="7">
    <source>
        <dbReference type="PROSITE-ProRule" id="PRU01373"/>
    </source>
</evidence>
<dbReference type="SUPFAM" id="SSF141523">
    <property type="entry name" value="L,D-transpeptidase catalytic domain-like"/>
    <property type="match status" value="1"/>
</dbReference>
<evidence type="ECO:0000259" key="9">
    <source>
        <dbReference type="PROSITE" id="PS52029"/>
    </source>
</evidence>
<dbReference type="Pfam" id="PF01471">
    <property type="entry name" value="PG_binding_1"/>
    <property type="match status" value="1"/>
</dbReference>
<dbReference type="GO" id="GO:0071555">
    <property type="term" value="P:cell wall organization"/>
    <property type="evidence" value="ECO:0007669"/>
    <property type="project" value="UniProtKB-UniRule"/>
</dbReference>
<dbReference type="PROSITE" id="PS52029">
    <property type="entry name" value="LD_TPASE"/>
    <property type="match status" value="1"/>
</dbReference>
<keyword evidence="11" id="KW-1185">Reference proteome</keyword>
<dbReference type="PANTHER" id="PTHR41533">
    <property type="entry name" value="L,D-TRANSPEPTIDASE HI_1667-RELATED"/>
    <property type="match status" value="1"/>
</dbReference>
<dbReference type="InterPro" id="IPR002477">
    <property type="entry name" value="Peptidoglycan-bd-like"/>
</dbReference>
<evidence type="ECO:0000256" key="5">
    <source>
        <dbReference type="ARBA" id="ARBA00022984"/>
    </source>
</evidence>
<evidence type="ECO:0000256" key="4">
    <source>
        <dbReference type="ARBA" id="ARBA00022960"/>
    </source>
</evidence>
<dbReference type="InterPro" id="IPR005490">
    <property type="entry name" value="LD_TPept_cat_dom"/>
</dbReference>
<dbReference type="OrthoDB" id="9778545at2"/>
<comment type="similarity">
    <text evidence="2">Belongs to the YkuD family.</text>
</comment>
<protein>
    <submittedName>
        <fullName evidence="10">Murein L,D-transpeptidase YcbB/YkuD</fullName>
    </submittedName>
</protein>
<feature type="signal peptide" evidence="8">
    <location>
        <begin position="1"/>
        <end position="35"/>
    </location>
</feature>
<keyword evidence="5 7" id="KW-0573">Peptidoglycan synthesis</keyword>
<keyword evidence="6 7" id="KW-0961">Cell wall biogenesis/degradation</keyword>
<evidence type="ECO:0000256" key="6">
    <source>
        <dbReference type="ARBA" id="ARBA00023316"/>
    </source>
</evidence>
<feature type="active site" description="Proton donor/acceptor" evidence="7">
    <location>
        <position position="457"/>
    </location>
</feature>
<feature type="domain" description="L,D-TPase catalytic" evidence="9">
    <location>
        <begin position="329"/>
        <end position="498"/>
    </location>
</feature>
<feature type="active site" description="Nucleophile" evidence="7">
    <location>
        <position position="476"/>
    </location>
</feature>
<dbReference type="RefSeq" id="WP_079554293.1">
    <property type="nucleotide sequence ID" value="NZ_LT670847.1"/>
</dbReference>
<gene>
    <name evidence="10" type="ORF">SAMN05878437_2627</name>
</gene>
<dbReference type="SUPFAM" id="SSF47090">
    <property type="entry name" value="PGBD-like"/>
    <property type="match status" value="1"/>
</dbReference>
<evidence type="ECO:0000256" key="1">
    <source>
        <dbReference type="ARBA" id="ARBA00004752"/>
    </source>
</evidence>
<dbReference type="Gene3D" id="1.10.101.10">
    <property type="entry name" value="PGBD-like superfamily/PGBD"/>
    <property type="match status" value="1"/>
</dbReference>
<evidence type="ECO:0000256" key="2">
    <source>
        <dbReference type="ARBA" id="ARBA00005992"/>
    </source>
</evidence>
<comment type="pathway">
    <text evidence="1 7">Cell wall biogenesis; peptidoglycan biosynthesis.</text>
</comment>
<organism evidence="10 11">
    <name type="scientific">Vreelandella subglaciescola</name>
    <dbReference type="NCBI Taxonomy" id="29571"/>
    <lineage>
        <taxon>Bacteria</taxon>
        <taxon>Pseudomonadati</taxon>
        <taxon>Pseudomonadota</taxon>
        <taxon>Gammaproteobacteria</taxon>
        <taxon>Oceanospirillales</taxon>
        <taxon>Halomonadaceae</taxon>
        <taxon>Vreelandella</taxon>
    </lineage>
</organism>